<evidence type="ECO:0000259" key="2">
    <source>
        <dbReference type="PROSITE" id="PS51762"/>
    </source>
</evidence>
<keyword evidence="4" id="KW-1185">Reference proteome</keyword>
<sequence>MHSQITAFTICTFIFSCSLTSAYTLVHNYDYTNWYTSFAFQNLPDPTQGTVEYIALAEAQSSGLTRIIGNQVFMGVDNTTFIPATSSAGRKSIWIESNDEFLHGLLIGDFAHIPGSDCGSWPGFWTIRNGQGTYGEIDILESFSDNTIAFSTLHTAGQCTFNAPSSTQLGTPNEDDYDCNLSTPGCSVKGPAGSYGDPFNAGGGGVYAMQWTSDFIKIFFFPRSAIPADIIAGNPDPTQWGLPTANFDTAFGDCDIDACFPPQTIYFDTTFCGGNAGGASWTSWTDCSSKTGLSTCEEYVRTQPGAFDEAYWLVNSVKVYQ</sequence>
<dbReference type="GO" id="GO:0009251">
    <property type="term" value="P:glucan catabolic process"/>
    <property type="evidence" value="ECO:0007669"/>
    <property type="project" value="TreeGrafter"/>
</dbReference>
<dbReference type="InterPro" id="IPR013320">
    <property type="entry name" value="ConA-like_dom_sf"/>
</dbReference>
<dbReference type="AlphaFoldDB" id="A0A8T9C8Y2"/>
<evidence type="ECO:0000256" key="1">
    <source>
        <dbReference type="SAM" id="SignalP"/>
    </source>
</evidence>
<dbReference type="InterPro" id="IPR050546">
    <property type="entry name" value="Glycosyl_Hydrlase_16"/>
</dbReference>
<dbReference type="OrthoDB" id="192832at2759"/>
<dbReference type="EMBL" id="QGMK01000352">
    <property type="protein sequence ID" value="TVY82219.1"/>
    <property type="molecule type" value="Genomic_DNA"/>
</dbReference>
<proteinExistence type="predicted"/>
<name>A0A8T9C8Y2_9HELO</name>
<dbReference type="Proteomes" id="UP000469558">
    <property type="component" value="Unassembled WGS sequence"/>
</dbReference>
<evidence type="ECO:0000313" key="4">
    <source>
        <dbReference type="Proteomes" id="UP000469558"/>
    </source>
</evidence>
<dbReference type="PANTHER" id="PTHR10963:SF24">
    <property type="entry name" value="GLYCOSIDASE C21B10.07-RELATED"/>
    <property type="match status" value="1"/>
</dbReference>
<dbReference type="PROSITE" id="PS51762">
    <property type="entry name" value="GH16_2"/>
    <property type="match status" value="1"/>
</dbReference>
<organism evidence="3 4">
    <name type="scientific">Lachnellula suecica</name>
    <dbReference type="NCBI Taxonomy" id="602035"/>
    <lineage>
        <taxon>Eukaryota</taxon>
        <taxon>Fungi</taxon>
        <taxon>Dikarya</taxon>
        <taxon>Ascomycota</taxon>
        <taxon>Pezizomycotina</taxon>
        <taxon>Leotiomycetes</taxon>
        <taxon>Helotiales</taxon>
        <taxon>Lachnaceae</taxon>
        <taxon>Lachnellula</taxon>
    </lineage>
</organism>
<dbReference type="SUPFAM" id="SSF49899">
    <property type="entry name" value="Concanavalin A-like lectins/glucanases"/>
    <property type="match status" value="1"/>
</dbReference>
<dbReference type="GO" id="GO:0004553">
    <property type="term" value="F:hydrolase activity, hydrolyzing O-glycosyl compounds"/>
    <property type="evidence" value="ECO:0007669"/>
    <property type="project" value="InterPro"/>
</dbReference>
<keyword evidence="1" id="KW-0732">Signal</keyword>
<dbReference type="InterPro" id="IPR000757">
    <property type="entry name" value="Beta-glucanase-like"/>
</dbReference>
<dbReference type="PANTHER" id="PTHR10963">
    <property type="entry name" value="GLYCOSYL HYDROLASE-RELATED"/>
    <property type="match status" value="1"/>
</dbReference>
<feature type="domain" description="GH16" evidence="2">
    <location>
        <begin position="38"/>
        <end position="321"/>
    </location>
</feature>
<dbReference type="Gene3D" id="2.60.120.200">
    <property type="match status" value="1"/>
</dbReference>
<feature type="signal peptide" evidence="1">
    <location>
        <begin position="1"/>
        <end position="22"/>
    </location>
</feature>
<comment type="caution">
    <text evidence="3">The sequence shown here is derived from an EMBL/GenBank/DDBJ whole genome shotgun (WGS) entry which is preliminary data.</text>
</comment>
<evidence type="ECO:0000313" key="3">
    <source>
        <dbReference type="EMBL" id="TVY82219.1"/>
    </source>
</evidence>
<accession>A0A8T9C8Y2</accession>
<dbReference type="CDD" id="cd02181">
    <property type="entry name" value="GH16_fungal_Lam16A_glucanase"/>
    <property type="match status" value="1"/>
</dbReference>
<protein>
    <submittedName>
        <fullName evidence="3">Putative endo-1,3(4)-beta-glucanase</fullName>
    </submittedName>
</protein>
<dbReference type="Pfam" id="PF26113">
    <property type="entry name" value="GH16_XgeA"/>
    <property type="match status" value="1"/>
</dbReference>
<reference evidence="3 4" key="1">
    <citation type="submission" date="2018-05" db="EMBL/GenBank/DDBJ databases">
        <title>Genome sequencing and assembly of the regulated plant pathogen Lachnellula willkommii and related sister species for the development of diagnostic species identification markers.</title>
        <authorList>
            <person name="Giroux E."/>
            <person name="Bilodeau G."/>
        </authorList>
    </citation>
    <scope>NUCLEOTIDE SEQUENCE [LARGE SCALE GENOMIC DNA]</scope>
    <source>
        <strain evidence="3 4">CBS 268.59</strain>
    </source>
</reference>
<feature type="chain" id="PRO_5035917098" evidence="1">
    <location>
        <begin position="23"/>
        <end position="321"/>
    </location>
</feature>
<gene>
    <name evidence="3" type="ORF">LSUE1_G004486</name>
</gene>